<evidence type="ECO:0000313" key="5">
    <source>
        <dbReference type="Proteomes" id="UP000070544"/>
    </source>
</evidence>
<dbReference type="Pfam" id="PF00023">
    <property type="entry name" value="Ank"/>
    <property type="match status" value="1"/>
</dbReference>
<reference evidence="4 5" key="1">
    <citation type="journal article" date="2015" name="Genome Biol. Evol.">
        <title>Phylogenomic analyses indicate that early fungi evolved digesting cell walls of algal ancestors of land plants.</title>
        <authorList>
            <person name="Chang Y."/>
            <person name="Wang S."/>
            <person name="Sekimoto S."/>
            <person name="Aerts A.L."/>
            <person name="Choi C."/>
            <person name="Clum A."/>
            <person name="LaButti K.M."/>
            <person name="Lindquist E.A."/>
            <person name="Yee Ngan C."/>
            <person name="Ohm R.A."/>
            <person name="Salamov A.A."/>
            <person name="Grigoriev I.V."/>
            <person name="Spatafora J.W."/>
            <person name="Berbee M.L."/>
        </authorList>
    </citation>
    <scope>NUCLEOTIDE SEQUENCE [LARGE SCALE GENOMIC DNA]</scope>
    <source>
        <strain evidence="4 5">JEL478</strain>
    </source>
</reference>
<feature type="region of interest" description="Disordered" evidence="3">
    <location>
        <begin position="205"/>
        <end position="224"/>
    </location>
</feature>
<feature type="repeat" description="ANK" evidence="1">
    <location>
        <begin position="130"/>
        <end position="162"/>
    </location>
</feature>
<accession>A0A139AF04</accession>
<feature type="region of interest" description="Disordered" evidence="3">
    <location>
        <begin position="1"/>
        <end position="58"/>
    </location>
</feature>
<gene>
    <name evidence="4" type="ORF">M427DRAFT_56759</name>
</gene>
<evidence type="ECO:0000313" key="4">
    <source>
        <dbReference type="EMBL" id="KXS15402.1"/>
    </source>
</evidence>
<feature type="coiled-coil region" evidence="2">
    <location>
        <begin position="361"/>
        <end position="388"/>
    </location>
</feature>
<keyword evidence="2" id="KW-0175">Coiled coil</keyword>
<organism evidence="4 5">
    <name type="scientific">Gonapodya prolifera (strain JEL478)</name>
    <name type="common">Monoblepharis prolifera</name>
    <dbReference type="NCBI Taxonomy" id="1344416"/>
    <lineage>
        <taxon>Eukaryota</taxon>
        <taxon>Fungi</taxon>
        <taxon>Fungi incertae sedis</taxon>
        <taxon>Chytridiomycota</taxon>
        <taxon>Chytridiomycota incertae sedis</taxon>
        <taxon>Monoblepharidomycetes</taxon>
        <taxon>Monoblepharidales</taxon>
        <taxon>Gonapodyaceae</taxon>
        <taxon>Gonapodya</taxon>
    </lineage>
</organism>
<dbReference type="InterPro" id="IPR036770">
    <property type="entry name" value="Ankyrin_rpt-contain_sf"/>
</dbReference>
<evidence type="ECO:0000256" key="2">
    <source>
        <dbReference type="SAM" id="Coils"/>
    </source>
</evidence>
<protein>
    <submittedName>
        <fullName evidence="4">Uncharacterized protein</fullName>
    </submittedName>
</protein>
<sequence length="428" mass="47420">MIRWRSPSRRTQIHPGDGDTAATRSRSSTRKRFSFFGSPADYTVPEPPKPTADSTAETPAVTPTDLLFDACEEGNLNLVLKQLKLGADPNARKRVTLKVNVEIEKRTFQPVVLPNGTRLLPKEERTDTVYGESLLAIAICMGRTDIARALLEAGADPNREIDWHIADCWEVFTQDQWTRRWRFNYRFPSALAFALARGRRVAFNSIGGEEGRPPSPEQPSTSEARVWVNKKGSHVILERPTRWAHVREECLLDPSIDMARALLHHGAEVSTTVVNTIRKLNNPAFVDLLDKHVTYHLNKTLPRLGSSSGQTPISPAVERSRASSPTTTPPPSPSSASPLPLTLGTPSHRWSLSGVTVIAHMDTLHKENADLKAEVQGLREKVEWLEKYNGEGTSDDSSRDWSAGCAAVGRVGELKDFGHVDSTLYQTV</sequence>
<evidence type="ECO:0000256" key="1">
    <source>
        <dbReference type="PROSITE-ProRule" id="PRU00023"/>
    </source>
</evidence>
<dbReference type="PROSITE" id="PS50297">
    <property type="entry name" value="ANK_REP_REGION"/>
    <property type="match status" value="1"/>
</dbReference>
<dbReference type="EMBL" id="KQ965762">
    <property type="protein sequence ID" value="KXS15402.1"/>
    <property type="molecule type" value="Genomic_DNA"/>
</dbReference>
<dbReference type="SUPFAM" id="SSF48403">
    <property type="entry name" value="Ankyrin repeat"/>
    <property type="match status" value="1"/>
</dbReference>
<proteinExistence type="predicted"/>
<feature type="compositionally biased region" description="Basic residues" evidence="3">
    <location>
        <begin position="1"/>
        <end position="12"/>
    </location>
</feature>
<dbReference type="SMART" id="SM00248">
    <property type="entry name" value="ANK"/>
    <property type="match status" value="1"/>
</dbReference>
<dbReference type="OrthoDB" id="2121094at2759"/>
<keyword evidence="5" id="KW-1185">Reference proteome</keyword>
<feature type="region of interest" description="Disordered" evidence="3">
    <location>
        <begin position="301"/>
        <end position="343"/>
    </location>
</feature>
<dbReference type="PROSITE" id="PS50088">
    <property type="entry name" value="ANK_REPEAT"/>
    <property type="match status" value="1"/>
</dbReference>
<dbReference type="AlphaFoldDB" id="A0A139AF04"/>
<dbReference type="Proteomes" id="UP000070544">
    <property type="component" value="Unassembled WGS sequence"/>
</dbReference>
<name>A0A139AF04_GONPJ</name>
<evidence type="ECO:0000256" key="3">
    <source>
        <dbReference type="SAM" id="MobiDB-lite"/>
    </source>
</evidence>
<dbReference type="InterPro" id="IPR002110">
    <property type="entry name" value="Ankyrin_rpt"/>
</dbReference>
<dbReference type="Gene3D" id="1.25.40.20">
    <property type="entry name" value="Ankyrin repeat-containing domain"/>
    <property type="match status" value="1"/>
</dbReference>
<feature type="compositionally biased region" description="Low complexity" evidence="3">
    <location>
        <begin position="334"/>
        <end position="343"/>
    </location>
</feature>
<keyword evidence="1" id="KW-0040">ANK repeat</keyword>